<evidence type="ECO:0000313" key="2">
    <source>
        <dbReference type="EMBL" id="MFC4561349.1"/>
    </source>
</evidence>
<sequence>MPDPVIWLRGDTAAIGPLRADLAEEYWRWEQEIPTIVGYNRQTPEPVETTRRVLVEAYAGVADRELRFTIYDVTGRSPAPVGLAQVAINPPRATGEFSVAMGSSRGKGVGTEATRLVLDYAFHVANLACVHLSVIESNAGAIRAYEKAGFKRVGVRRDSNQWLGQRVNDVLMDAVPAEFAGPSLVKKMVLGS</sequence>
<name>A0ABV9DU27_9ACTN</name>
<dbReference type="EC" id="2.3.-.-" evidence="2"/>
<evidence type="ECO:0000313" key="3">
    <source>
        <dbReference type="Proteomes" id="UP001595923"/>
    </source>
</evidence>
<keyword evidence="2" id="KW-0808">Transferase</keyword>
<dbReference type="PANTHER" id="PTHR43415:SF3">
    <property type="entry name" value="GNAT-FAMILY ACETYLTRANSFERASE"/>
    <property type="match status" value="1"/>
</dbReference>
<dbReference type="InterPro" id="IPR000182">
    <property type="entry name" value="GNAT_dom"/>
</dbReference>
<dbReference type="EMBL" id="JBHSFQ010000003">
    <property type="protein sequence ID" value="MFC4561349.1"/>
    <property type="molecule type" value="Genomic_DNA"/>
</dbReference>
<accession>A0ABV9DU27</accession>
<dbReference type="RefSeq" id="WP_378571950.1">
    <property type="nucleotide sequence ID" value="NZ_JBHSFQ010000003.1"/>
</dbReference>
<keyword evidence="2" id="KW-0012">Acyltransferase</keyword>
<comment type="caution">
    <text evidence="2">The sequence shown here is derived from an EMBL/GenBank/DDBJ whole genome shotgun (WGS) entry which is preliminary data.</text>
</comment>
<proteinExistence type="predicted"/>
<dbReference type="Pfam" id="PF13302">
    <property type="entry name" value="Acetyltransf_3"/>
    <property type="match status" value="1"/>
</dbReference>
<dbReference type="SUPFAM" id="SSF55729">
    <property type="entry name" value="Acyl-CoA N-acyltransferases (Nat)"/>
    <property type="match status" value="1"/>
</dbReference>
<dbReference type="Gene3D" id="3.40.630.30">
    <property type="match status" value="1"/>
</dbReference>
<keyword evidence="3" id="KW-1185">Reference proteome</keyword>
<dbReference type="InterPro" id="IPR016181">
    <property type="entry name" value="Acyl_CoA_acyltransferase"/>
</dbReference>
<dbReference type="Proteomes" id="UP001595923">
    <property type="component" value="Unassembled WGS sequence"/>
</dbReference>
<feature type="domain" description="N-acetyltransferase" evidence="1">
    <location>
        <begin position="24"/>
        <end position="168"/>
    </location>
</feature>
<organism evidence="2 3">
    <name type="scientific">Nocardiopsis mangrovi</name>
    <dbReference type="NCBI Taxonomy" id="1179818"/>
    <lineage>
        <taxon>Bacteria</taxon>
        <taxon>Bacillati</taxon>
        <taxon>Actinomycetota</taxon>
        <taxon>Actinomycetes</taxon>
        <taxon>Streptosporangiales</taxon>
        <taxon>Nocardiopsidaceae</taxon>
        <taxon>Nocardiopsis</taxon>
    </lineage>
</organism>
<reference evidence="3" key="1">
    <citation type="journal article" date="2019" name="Int. J. Syst. Evol. Microbiol.">
        <title>The Global Catalogue of Microorganisms (GCM) 10K type strain sequencing project: providing services to taxonomists for standard genome sequencing and annotation.</title>
        <authorList>
            <consortium name="The Broad Institute Genomics Platform"/>
            <consortium name="The Broad Institute Genome Sequencing Center for Infectious Disease"/>
            <person name="Wu L."/>
            <person name="Ma J."/>
        </authorList>
    </citation>
    <scope>NUCLEOTIDE SEQUENCE [LARGE SCALE GENOMIC DNA]</scope>
    <source>
        <strain evidence="3">XZYJ18</strain>
    </source>
</reference>
<evidence type="ECO:0000259" key="1">
    <source>
        <dbReference type="PROSITE" id="PS51186"/>
    </source>
</evidence>
<gene>
    <name evidence="2" type="ORF">ACFO4E_05735</name>
</gene>
<dbReference type="PANTHER" id="PTHR43415">
    <property type="entry name" value="SPERMIDINE N(1)-ACETYLTRANSFERASE"/>
    <property type="match status" value="1"/>
</dbReference>
<dbReference type="PROSITE" id="PS51186">
    <property type="entry name" value="GNAT"/>
    <property type="match status" value="1"/>
</dbReference>
<dbReference type="GO" id="GO:0016746">
    <property type="term" value="F:acyltransferase activity"/>
    <property type="evidence" value="ECO:0007669"/>
    <property type="project" value="UniProtKB-KW"/>
</dbReference>
<protein>
    <submittedName>
        <fullName evidence="2">GNAT family N-acetyltransferase</fullName>
        <ecNumber evidence="2">2.3.-.-</ecNumber>
    </submittedName>
</protein>